<dbReference type="STRING" id="1448308.A0A2T2P0L8"/>
<dbReference type="Gene3D" id="1.10.357.40">
    <property type="entry name" value="YbiA-like"/>
    <property type="match status" value="1"/>
</dbReference>
<dbReference type="OrthoDB" id="206452at2759"/>
<dbReference type="AlphaFoldDB" id="A0A2T2P0L8"/>
<dbReference type="InterPro" id="IPR037238">
    <property type="entry name" value="YbiA-like_sf"/>
</dbReference>
<dbReference type="NCBIfam" id="TIGR02464">
    <property type="entry name" value="ribofla_fusion"/>
    <property type="match status" value="1"/>
</dbReference>
<evidence type="ECO:0000259" key="1">
    <source>
        <dbReference type="Pfam" id="PF08719"/>
    </source>
</evidence>
<feature type="non-terminal residue" evidence="2">
    <location>
        <position position="1"/>
    </location>
</feature>
<feature type="domain" description="NADAR" evidence="1">
    <location>
        <begin position="6"/>
        <end position="178"/>
    </location>
</feature>
<evidence type="ECO:0000313" key="2">
    <source>
        <dbReference type="EMBL" id="PSN71183.1"/>
    </source>
</evidence>
<organism evidence="2 3">
    <name type="scientific">Corynespora cassiicola Philippines</name>
    <dbReference type="NCBI Taxonomy" id="1448308"/>
    <lineage>
        <taxon>Eukaryota</taxon>
        <taxon>Fungi</taxon>
        <taxon>Dikarya</taxon>
        <taxon>Ascomycota</taxon>
        <taxon>Pezizomycotina</taxon>
        <taxon>Dothideomycetes</taxon>
        <taxon>Pleosporomycetidae</taxon>
        <taxon>Pleosporales</taxon>
        <taxon>Corynesporascaceae</taxon>
        <taxon>Corynespora</taxon>
    </lineage>
</organism>
<accession>A0A2T2P0L8</accession>
<dbReference type="Pfam" id="PF08719">
    <property type="entry name" value="NADAR"/>
    <property type="match status" value="1"/>
</dbReference>
<dbReference type="InterPro" id="IPR012816">
    <property type="entry name" value="NADAR"/>
</dbReference>
<sequence>ESDTIFFYLPNESPYGVFCQWHPSSIMVSTSSLQFLTEPSSATLSAHGAFIAFSCAEQCYMFCKALYFSDAESCARILSTPDPKEQKKVGQRVKGFNDFKWARVKSRAARVGNWYKFTQNERMRQVLLETGHRELAEASRRDKVWGIGFNAQEAEVYRAEWGENLLGKALMKVRGRLRLRE</sequence>
<keyword evidence="3" id="KW-1185">Reference proteome</keyword>
<dbReference type="Proteomes" id="UP000240883">
    <property type="component" value="Unassembled WGS sequence"/>
</dbReference>
<dbReference type="EMBL" id="KZ678131">
    <property type="protein sequence ID" value="PSN71183.1"/>
    <property type="molecule type" value="Genomic_DNA"/>
</dbReference>
<gene>
    <name evidence="2" type="ORF">BS50DRAFT_474245</name>
</gene>
<name>A0A2T2P0L8_CORCC</name>
<reference evidence="2 3" key="1">
    <citation type="journal article" date="2018" name="Front. Microbiol.">
        <title>Genome-Wide Analysis of Corynespora cassiicola Leaf Fall Disease Putative Effectors.</title>
        <authorList>
            <person name="Lopez D."/>
            <person name="Ribeiro S."/>
            <person name="Label P."/>
            <person name="Fumanal B."/>
            <person name="Venisse J.S."/>
            <person name="Kohler A."/>
            <person name="de Oliveira R.R."/>
            <person name="Labutti K."/>
            <person name="Lipzen A."/>
            <person name="Lail K."/>
            <person name="Bauer D."/>
            <person name="Ohm R.A."/>
            <person name="Barry K.W."/>
            <person name="Spatafora J."/>
            <person name="Grigoriev I.V."/>
            <person name="Martin F.M."/>
            <person name="Pujade-Renaud V."/>
        </authorList>
    </citation>
    <scope>NUCLEOTIDE SEQUENCE [LARGE SCALE GENOMIC DNA]</scope>
    <source>
        <strain evidence="2 3">Philippines</strain>
    </source>
</reference>
<dbReference type="CDD" id="cd15457">
    <property type="entry name" value="NADAR"/>
    <property type="match status" value="1"/>
</dbReference>
<evidence type="ECO:0000313" key="3">
    <source>
        <dbReference type="Proteomes" id="UP000240883"/>
    </source>
</evidence>
<protein>
    <submittedName>
        <fullName evidence="2">DUF1768-domain-containing protein</fullName>
    </submittedName>
</protein>
<dbReference type="SUPFAM" id="SSF143990">
    <property type="entry name" value="YbiA-like"/>
    <property type="match status" value="1"/>
</dbReference>
<proteinExistence type="predicted"/>
<feature type="non-terminal residue" evidence="2">
    <location>
        <position position="181"/>
    </location>
</feature>